<feature type="transmembrane region" description="Helical" evidence="7">
    <location>
        <begin position="224"/>
        <end position="245"/>
    </location>
</feature>
<gene>
    <name evidence="9" type="ORF">BCR34DRAFT_558914</name>
</gene>
<evidence type="ECO:0000313" key="9">
    <source>
        <dbReference type="EMBL" id="ORY15233.1"/>
    </source>
</evidence>
<evidence type="ECO:0000256" key="1">
    <source>
        <dbReference type="ARBA" id="ARBA00004141"/>
    </source>
</evidence>
<feature type="compositionally biased region" description="Basic and acidic residues" evidence="6">
    <location>
        <begin position="355"/>
        <end position="366"/>
    </location>
</feature>
<dbReference type="Proteomes" id="UP000193144">
    <property type="component" value="Unassembled WGS sequence"/>
</dbReference>
<feature type="transmembrane region" description="Helical" evidence="7">
    <location>
        <begin position="161"/>
        <end position="183"/>
    </location>
</feature>
<evidence type="ECO:0000256" key="3">
    <source>
        <dbReference type="ARBA" id="ARBA00022989"/>
    </source>
</evidence>
<feature type="region of interest" description="Disordered" evidence="6">
    <location>
        <begin position="302"/>
        <end position="325"/>
    </location>
</feature>
<dbReference type="Pfam" id="PF20684">
    <property type="entry name" value="Fung_rhodopsin"/>
    <property type="match status" value="1"/>
</dbReference>
<feature type="transmembrane region" description="Helical" evidence="7">
    <location>
        <begin position="13"/>
        <end position="33"/>
    </location>
</feature>
<dbReference type="EMBL" id="MCFA01000026">
    <property type="protein sequence ID" value="ORY15233.1"/>
    <property type="molecule type" value="Genomic_DNA"/>
</dbReference>
<feature type="transmembrane region" description="Helical" evidence="7">
    <location>
        <begin position="45"/>
        <end position="65"/>
    </location>
</feature>
<evidence type="ECO:0000256" key="5">
    <source>
        <dbReference type="ARBA" id="ARBA00038359"/>
    </source>
</evidence>
<dbReference type="PANTHER" id="PTHR33048:SF47">
    <property type="entry name" value="INTEGRAL MEMBRANE PROTEIN-RELATED"/>
    <property type="match status" value="1"/>
</dbReference>
<reference evidence="9 10" key="1">
    <citation type="submission" date="2016-07" db="EMBL/GenBank/DDBJ databases">
        <title>Pervasive Adenine N6-methylation of Active Genes in Fungi.</title>
        <authorList>
            <consortium name="DOE Joint Genome Institute"/>
            <person name="Mondo S.J."/>
            <person name="Dannebaum R.O."/>
            <person name="Kuo R.C."/>
            <person name="Labutti K."/>
            <person name="Haridas S."/>
            <person name="Kuo A."/>
            <person name="Salamov A."/>
            <person name="Ahrendt S.R."/>
            <person name="Lipzen A."/>
            <person name="Sullivan W."/>
            <person name="Andreopoulos W.B."/>
            <person name="Clum A."/>
            <person name="Lindquist E."/>
            <person name="Daum C."/>
            <person name="Ramamoorthy G.K."/>
            <person name="Gryganskyi A."/>
            <person name="Culley D."/>
            <person name="Magnuson J.K."/>
            <person name="James T.Y."/>
            <person name="O'Malley M.A."/>
            <person name="Stajich J.E."/>
            <person name="Spatafora J.W."/>
            <person name="Visel A."/>
            <person name="Grigoriev I.V."/>
        </authorList>
    </citation>
    <scope>NUCLEOTIDE SEQUENCE [LARGE SCALE GENOMIC DNA]</scope>
    <source>
        <strain evidence="9 10">CBS 115471</strain>
    </source>
</reference>
<dbReference type="AlphaFoldDB" id="A0A1Y1ZYB1"/>
<feature type="domain" description="Rhodopsin" evidence="8">
    <location>
        <begin position="26"/>
        <end position="245"/>
    </location>
</feature>
<organism evidence="9 10">
    <name type="scientific">Clohesyomyces aquaticus</name>
    <dbReference type="NCBI Taxonomy" id="1231657"/>
    <lineage>
        <taxon>Eukaryota</taxon>
        <taxon>Fungi</taxon>
        <taxon>Dikarya</taxon>
        <taxon>Ascomycota</taxon>
        <taxon>Pezizomycotina</taxon>
        <taxon>Dothideomycetes</taxon>
        <taxon>Pleosporomycetidae</taxon>
        <taxon>Pleosporales</taxon>
        <taxon>Lindgomycetaceae</taxon>
        <taxon>Clohesyomyces</taxon>
    </lineage>
</organism>
<protein>
    <recommendedName>
        <fullName evidence="8">Rhodopsin domain-containing protein</fullName>
    </recommendedName>
</protein>
<evidence type="ECO:0000313" key="10">
    <source>
        <dbReference type="Proteomes" id="UP000193144"/>
    </source>
</evidence>
<comment type="caution">
    <text evidence="9">The sequence shown here is derived from an EMBL/GenBank/DDBJ whole genome shotgun (WGS) entry which is preliminary data.</text>
</comment>
<dbReference type="InterPro" id="IPR052337">
    <property type="entry name" value="SAT4-like"/>
</dbReference>
<dbReference type="GO" id="GO:0016020">
    <property type="term" value="C:membrane"/>
    <property type="evidence" value="ECO:0007669"/>
    <property type="project" value="UniProtKB-SubCell"/>
</dbReference>
<name>A0A1Y1ZYB1_9PLEO</name>
<evidence type="ECO:0000259" key="8">
    <source>
        <dbReference type="Pfam" id="PF20684"/>
    </source>
</evidence>
<comment type="similarity">
    <text evidence="5">Belongs to the SAT4 family.</text>
</comment>
<evidence type="ECO:0000256" key="6">
    <source>
        <dbReference type="SAM" id="MobiDB-lite"/>
    </source>
</evidence>
<evidence type="ECO:0000256" key="2">
    <source>
        <dbReference type="ARBA" id="ARBA00022692"/>
    </source>
</evidence>
<dbReference type="InterPro" id="IPR049326">
    <property type="entry name" value="Rhodopsin_dom_fungi"/>
</dbReference>
<keyword evidence="4 7" id="KW-0472">Membrane</keyword>
<evidence type="ECO:0000256" key="4">
    <source>
        <dbReference type="ARBA" id="ARBA00023136"/>
    </source>
</evidence>
<comment type="subcellular location">
    <subcellularLocation>
        <location evidence="1">Membrane</location>
        <topology evidence="1">Multi-pass membrane protein</topology>
    </subcellularLocation>
</comment>
<dbReference type="PANTHER" id="PTHR33048">
    <property type="entry name" value="PTH11-LIKE INTEGRAL MEMBRANE PROTEIN (AFU_ORTHOLOGUE AFUA_5G11245)"/>
    <property type="match status" value="1"/>
</dbReference>
<feature type="transmembrane region" description="Helical" evidence="7">
    <location>
        <begin position="119"/>
        <end position="141"/>
    </location>
</feature>
<feature type="region of interest" description="Disordered" evidence="6">
    <location>
        <begin position="339"/>
        <end position="366"/>
    </location>
</feature>
<feature type="transmembrane region" description="Helical" evidence="7">
    <location>
        <begin position="190"/>
        <end position="212"/>
    </location>
</feature>
<keyword evidence="3 7" id="KW-1133">Transmembrane helix</keyword>
<evidence type="ECO:0000256" key="7">
    <source>
        <dbReference type="SAM" id="Phobius"/>
    </source>
</evidence>
<keyword evidence="2 7" id="KW-0812">Transmembrane</keyword>
<proteinExistence type="inferred from homology"/>
<keyword evidence="10" id="KW-1185">Reference proteome</keyword>
<dbReference type="STRING" id="1231657.A0A1Y1ZYB1"/>
<sequence>MSTSLSPISVESWTLYTFGTCLIVSRIISRRLTLGYFSKLQFDDWLMLIILIPFTGTVVCANQVALRTNMLDGDGTLASWRPKMAFALEEFQITTTWLVKACLLVLYKRIFPLGKERIYIHWTSAYCLATYLVIQVLLLVWCRPASDHQNMWSSASQCTTYPIVALVFDTTSLVALLLPIPLIPSPRKMLLSILIVFGIFALIAGVLGRYYLTVPHSDSVYLSWYVAETAGCICFANLPFLNSLVTTTASSDRMRRFSSSIALMQWPRSNKSLPTVREQRLSSTTTMRTIVRVEVGDEWSECSVASTTPPTPVHTLRPTDPPPELGGYWQGRRMTLRDTDLEKSPVTPPPSSHDIQSRGEATHAAF</sequence>
<dbReference type="OrthoDB" id="3903189at2759"/>
<accession>A0A1Y1ZYB1</accession>